<keyword evidence="4 6" id="KW-1133">Transmembrane helix</keyword>
<feature type="transmembrane region" description="Helical" evidence="6">
    <location>
        <begin position="458"/>
        <end position="479"/>
    </location>
</feature>
<keyword evidence="8" id="KW-1185">Reference proteome</keyword>
<proteinExistence type="predicted"/>
<dbReference type="KEGG" id="tpol:Mal48_22350"/>
<feature type="transmembrane region" description="Helical" evidence="6">
    <location>
        <begin position="299"/>
        <end position="322"/>
    </location>
</feature>
<feature type="transmembrane region" description="Helical" evidence="6">
    <location>
        <begin position="7"/>
        <end position="29"/>
    </location>
</feature>
<feature type="transmembrane region" description="Helical" evidence="6">
    <location>
        <begin position="395"/>
        <end position="416"/>
    </location>
</feature>
<feature type="transmembrane region" description="Helical" evidence="6">
    <location>
        <begin position="86"/>
        <end position="107"/>
    </location>
</feature>
<reference evidence="7 8" key="1">
    <citation type="submission" date="2019-02" db="EMBL/GenBank/DDBJ databases">
        <title>Deep-cultivation of Planctomycetes and their phenomic and genomic characterization uncovers novel biology.</title>
        <authorList>
            <person name="Wiegand S."/>
            <person name="Jogler M."/>
            <person name="Boedeker C."/>
            <person name="Pinto D."/>
            <person name="Vollmers J."/>
            <person name="Rivas-Marin E."/>
            <person name="Kohn T."/>
            <person name="Peeters S.H."/>
            <person name="Heuer A."/>
            <person name="Rast P."/>
            <person name="Oberbeckmann S."/>
            <person name="Bunk B."/>
            <person name="Jeske O."/>
            <person name="Meyerdierks A."/>
            <person name="Storesund J.E."/>
            <person name="Kallscheuer N."/>
            <person name="Luecker S."/>
            <person name="Lage O.M."/>
            <person name="Pohl T."/>
            <person name="Merkel B.J."/>
            <person name="Hornburger P."/>
            <person name="Mueller R.-W."/>
            <person name="Bruemmer F."/>
            <person name="Labrenz M."/>
            <person name="Spormann A.M."/>
            <person name="Op den Camp H."/>
            <person name="Overmann J."/>
            <person name="Amann R."/>
            <person name="Jetten M.S.M."/>
            <person name="Mascher T."/>
            <person name="Medema M.H."/>
            <person name="Devos D.P."/>
            <person name="Kaster A.-K."/>
            <person name="Ovreas L."/>
            <person name="Rohde M."/>
            <person name="Galperin M.Y."/>
            <person name="Jogler C."/>
        </authorList>
    </citation>
    <scope>NUCLEOTIDE SEQUENCE [LARGE SCALE GENOMIC DNA]</scope>
    <source>
        <strain evidence="7 8">Mal48</strain>
    </source>
</reference>
<accession>A0A517QN22</accession>
<dbReference type="EMBL" id="CP036267">
    <property type="protein sequence ID" value="QDT32984.1"/>
    <property type="molecule type" value="Genomic_DNA"/>
</dbReference>
<dbReference type="OrthoDB" id="580892at2"/>
<feature type="transmembrane region" description="Helical" evidence="6">
    <location>
        <begin position="246"/>
        <end position="266"/>
    </location>
</feature>
<feature type="transmembrane region" description="Helical" evidence="6">
    <location>
        <begin position="334"/>
        <end position="357"/>
    </location>
</feature>
<name>A0A517QN22_9PLAN</name>
<evidence type="ECO:0000313" key="7">
    <source>
        <dbReference type="EMBL" id="QDT32984.1"/>
    </source>
</evidence>
<evidence type="ECO:0000256" key="5">
    <source>
        <dbReference type="ARBA" id="ARBA00023136"/>
    </source>
</evidence>
<protein>
    <submittedName>
        <fullName evidence="7">Putative membrane protein EpsK</fullName>
    </submittedName>
</protein>
<keyword evidence="2" id="KW-1003">Cell membrane</keyword>
<evidence type="ECO:0000256" key="4">
    <source>
        <dbReference type="ARBA" id="ARBA00022989"/>
    </source>
</evidence>
<feature type="transmembrane region" description="Helical" evidence="6">
    <location>
        <begin position="41"/>
        <end position="65"/>
    </location>
</feature>
<sequence length="500" mass="54217">MTLRKNILAGWAAHLVTVMIGFFLMPYILGTVGESQYGAWVFINAVAGYSGMIYGGFGATICRYVSDLSARKEWTRLNQFVSSIQSVYFVTAAIALLVTGCFAWAAGSLNKWDSLSLLEIRLSILIVGGTIALGMIGSVYGGVLIGMQRLDIKRSIEVGIGITRLVLVLLCLQQQYGLVTLALIFFVVTLAEHLISAVIAYRLIPTLSVAPWNTRKDVLQECFGFSAFNAIALVAEYLIFFTDTVVIGLVLGPIAVVPYQIGLRIAQMIQIPIAQIGEAILPKAGELHAKQGSHELGKIVAKGMGVAFLLSGGFFIGATYFGEMLIQTWIGKHYPSSALVMAILVGAQMVALPMVVTRKALLGTGQVRLPAFIDIAEAVFNLILSLILIQYLGIVGVAIGTLIPIVLTELFVFLPYAMRQLLLDRKELFHQAVVLQTPALIVLLAFCEFISRFELSSGWLNLLAVTGGGGIVLLGIRYLTHIVDRNRLPLTTIQPKTATH</sequence>
<evidence type="ECO:0000313" key="8">
    <source>
        <dbReference type="Proteomes" id="UP000315724"/>
    </source>
</evidence>
<comment type="subcellular location">
    <subcellularLocation>
        <location evidence="1">Cell membrane</location>
        <topology evidence="1">Multi-pass membrane protein</topology>
    </subcellularLocation>
</comment>
<evidence type="ECO:0000256" key="1">
    <source>
        <dbReference type="ARBA" id="ARBA00004651"/>
    </source>
</evidence>
<keyword evidence="3 6" id="KW-0812">Transmembrane</keyword>
<keyword evidence="5 6" id="KW-0472">Membrane</keyword>
<evidence type="ECO:0000256" key="2">
    <source>
        <dbReference type="ARBA" id="ARBA00022475"/>
    </source>
</evidence>
<gene>
    <name evidence="7" type="primary">epsK</name>
    <name evidence="7" type="ORF">Mal48_22350</name>
</gene>
<organism evidence="7 8">
    <name type="scientific">Thalassoglobus polymorphus</name>
    <dbReference type="NCBI Taxonomy" id="2527994"/>
    <lineage>
        <taxon>Bacteria</taxon>
        <taxon>Pseudomonadati</taxon>
        <taxon>Planctomycetota</taxon>
        <taxon>Planctomycetia</taxon>
        <taxon>Planctomycetales</taxon>
        <taxon>Planctomycetaceae</taxon>
        <taxon>Thalassoglobus</taxon>
    </lineage>
</organism>
<dbReference type="PANTHER" id="PTHR30250:SF26">
    <property type="entry name" value="PSMA PROTEIN"/>
    <property type="match status" value="1"/>
</dbReference>
<dbReference type="InterPro" id="IPR002797">
    <property type="entry name" value="Polysacc_synth"/>
</dbReference>
<dbReference type="InterPro" id="IPR050833">
    <property type="entry name" value="Poly_Biosynth_Transport"/>
</dbReference>
<dbReference type="PANTHER" id="PTHR30250">
    <property type="entry name" value="PST FAMILY PREDICTED COLANIC ACID TRANSPORTER"/>
    <property type="match status" value="1"/>
</dbReference>
<dbReference type="RefSeq" id="WP_145198655.1">
    <property type="nucleotide sequence ID" value="NZ_CP036267.1"/>
</dbReference>
<dbReference type="GO" id="GO:0005886">
    <property type="term" value="C:plasma membrane"/>
    <property type="evidence" value="ECO:0007669"/>
    <property type="project" value="UniProtKB-SubCell"/>
</dbReference>
<dbReference type="AlphaFoldDB" id="A0A517QN22"/>
<feature type="transmembrane region" description="Helical" evidence="6">
    <location>
        <begin position="428"/>
        <end position="446"/>
    </location>
</feature>
<feature type="transmembrane region" description="Helical" evidence="6">
    <location>
        <begin position="122"/>
        <end position="146"/>
    </location>
</feature>
<evidence type="ECO:0000256" key="3">
    <source>
        <dbReference type="ARBA" id="ARBA00022692"/>
    </source>
</evidence>
<dbReference type="Pfam" id="PF01943">
    <property type="entry name" value="Polysacc_synt"/>
    <property type="match status" value="1"/>
</dbReference>
<dbReference type="Proteomes" id="UP000315724">
    <property type="component" value="Chromosome"/>
</dbReference>
<evidence type="ECO:0000256" key="6">
    <source>
        <dbReference type="SAM" id="Phobius"/>
    </source>
</evidence>